<dbReference type="AlphaFoldDB" id="A0A2T0WHU1"/>
<reference evidence="1 2" key="1">
    <citation type="submission" date="2018-03" db="EMBL/GenBank/DDBJ databases">
        <title>Genomic Encyclopedia of Archaeal and Bacterial Type Strains, Phase II (KMG-II): from individual species to whole genera.</title>
        <authorList>
            <person name="Goeker M."/>
        </authorList>
    </citation>
    <scope>NUCLEOTIDE SEQUENCE [LARGE SCALE GENOMIC DNA]</scope>
    <source>
        <strain evidence="1 2">DSM 27929</strain>
    </source>
</reference>
<dbReference type="Proteomes" id="UP000238157">
    <property type="component" value="Unassembled WGS sequence"/>
</dbReference>
<organism evidence="1 2">
    <name type="scientific">Mongoliibacter ruber</name>
    <dbReference type="NCBI Taxonomy" id="1750599"/>
    <lineage>
        <taxon>Bacteria</taxon>
        <taxon>Pseudomonadati</taxon>
        <taxon>Bacteroidota</taxon>
        <taxon>Cytophagia</taxon>
        <taxon>Cytophagales</taxon>
        <taxon>Cyclobacteriaceae</taxon>
        <taxon>Mongoliibacter</taxon>
    </lineage>
</organism>
<gene>
    <name evidence="1" type="ORF">CLW00_109130</name>
</gene>
<dbReference type="OrthoDB" id="3468002at2"/>
<name>A0A2T0WHU1_9BACT</name>
<comment type="caution">
    <text evidence="1">The sequence shown here is derived from an EMBL/GenBank/DDBJ whole genome shotgun (WGS) entry which is preliminary data.</text>
</comment>
<protein>
    <submittedName>
        <fullName evidence="1">Uncharacterized protein</fullName>
    </submittedName>
</protein>
<sequence>MSDNCLHIVPIHEGDYPNASQKAEEILQWFIEKDIVENELSDCTLSSQQGYRFKPAIADLFKDGEIWAYSKSLKTHGLEITSGTTRKVFHPMEGMYLEIHCPHCKNEIDEETAFSWVGNWAKGQNTFQCTHCQNKAHLVRYTIEPEWGFSNIGITLWNAHWDAKPAFINVMEHLFECPVILIQVRI</sequence>
<proteinExistence type="predicted"/>
<dbReference type="EMBL" id="PVTR01000009">
    <property type="protein sequence ID" value="PRY86283.1"/>
    <property type="molecule type" value="Genomic_DNA"/>
</dbReference>
<dbReference type="RefSeq" id="WP_106134617.1">
    <property type="nucleotide sequence ID" value="NZ_PVTR01000009.1"/>
</dbReference>
<keyword evidence="2" id="KW-1185">Reference proteome</keyword>
<evidence type="ECO:0000313" key="1">
    <source>
        <dbReference type="EMBL" id="PRY86283.1"/>
    </source>
</evidence>
<evidence type="ECO:0000313" key="2">
    <source>
        <dbReference type="Proteomes" id="UP000238157"/>
    </source>
</evidence>
<accession>A0A2T0WHU1</accession>